<dbReference type="AlphaFoldDB" id="A0A8H7ZYX5"/>
<reference evidence="2 3" key="1">
    <citation type="journal article" name="Sci. Rep.">
        <title>Genome-scale phylogenetic analyses confirm Olpidium as the closest living zoosporic fungus to the non-flagellated, terrestrial fungi.</title>
        <authorList>
            <person name="Chang Y."/>
            <person name="Rochon D."/>
            <person name="Sekimoto S."/>
            <person name="Wang Y."/>
            <person name="Chovatia M."/>
            <person name="Sandor L."/>
            <person name="Salamov A."/>
            <person name="Grigoriev I.V."/>
            <person name="Stajich J.E."/>
            <person name="Spatafora J.W."/>
        </authorList>
    </citation>
    <scope>NUCLEOTIDE SEQUENCE [LARGE SCALE GENOMIC DNA]</scope>
    <source>
        <strain evidence="2">S191</strain>
    </source>
</reference>
<keyword evidence="3" id="KW-1185">Reference proteome</keyword>
<dbReference type="Proteomes" id="UP000673691">
    <property type="component" value="Unassembled WGS sequence"/>
</dbReference>
<feature type="compositionally biased region" description="Basic residues" evidence="1">
    <location>
        <begin position="1"/>
        <end position="10"/>
    </location>
</feature>
<evidence type="ECO:0000313" key="3">
    <source>
        <dbReference type="Proteomes" id="UP000673691"/>
    </source>
</evidence>
<feature type="compositionally biased region" description="Low complexity" evidence="1">
    <location>
        <begin position="36"/>
        <end position="50"/>
    </location>
</feature>
<evidence type="ECO:0000313" key="2">
    <source>
        <dbReference type="EMBL" id="KAG5462014.1"/>
    </source>
</evidence>
<name>A0A8H7ZYX5_9FUNG</name>
<protein>
    <submittedName>
        <fullName evidence="2">Uncharacterized protein</fullName>
    </submittedName>
</protein>
<dbReference type="EMBL" id="JAEFCI010002768">
    <property type="protein sequence ID" value="KAG5462014.1"/>
    <property type="molecule type" value="Genomic_DNA"/>
</dbReference>
<organism evidence="2 3">
    <name type="scientific">Olpidium bornovanus</name>
    <dbReference type="NCBI Taxonomy" id="278681"/>
    <lineage>
        <taxon>Eukaryota</taxon>
        <taxon>Fungi</taxon>
        <taxon>Fungi incertae sedis</taxon>
        <taxon>Olpidiomycota</taxon>
        <taxon>Olpidiomycotina</taxon>
        <taxon>Olpidiomycetes</taxon>
        <taxon>Olpidiales</taxon>
        <taxon>Olpidiaceae</taxon>
        <taxon>Olpidium</taxon>
    </lineage>
</organism>
<feature type="region of interest" description="Disordered" evidence="1">
    <location>
        <begin position="1"/>
        <end position="50"/>
    </location>
</feature>
<evidence type="ECO:0000256" key="1">
    <source>
        <dbReference type="SAM" id="MobiDB-lite"/>
    </source>
</evidence>
<sequence length="162" mass="17693">MVARVAHTRTRLPVPEVASTPGGSRETRACNPLPNAGASPSRSQRAARAGRGFYAGQSQISFRRGALSFLADNERPRERRMSACAKIGPATQESPSMRPLGRSINRALPYLVRLAQRAPIFNHQKSLYVSKFRSNRELVLVVCLPTSRIGPRPHAEGAFGGF</sequence>
<gene>
    <name evidence="2" type="ORF">BJ554DRAFT_5710</name>
</gene>
<proteinExistence type="predicted"/>
<comment type="caution">
    <text evidence="2">The sequence shown here is derived from an EMBL/GenBank/DDBJ whole genome shotgun (WGS) entry which is preliminary data.</text>
</comment>
<accession>A0A8H7ZYX5</accession>